<proteinExistence type="predicted"/>
<dbReference type="PATRIC" id="fig|1365250.3.peg.1867"/>
<sequence>MIQQGLTIKTAVEFAIYWMLILGPLGLIIGDNEGVLPIIVPDYILVFISASPLLLGPLCMGYILSVSRKVMYFKRLLMHFTPFVTALVLLAANRVNTLYDYTPMPLIAIFYFQFWLYKHCSTQFSPTKIFSVDSGSLLNPTLLLMLHTMFTVNISLWSIKNMYSNYLIQILADLCAYALLISFVILSRSYVNTLVTRIESAKNTFNTVK</sequence>
<keyword evidence="3" id="KW-1185">Reference proteome</keyword>
<reference evidence="2 3" key="1">
    <citation type="submission" date="2013-07" db="EMBL/GenBank/DDBJ databases">
        <title>Comparative Genomic and Metabolomic Analysis of Twelve Strains of Pseudoalteromonas luteoviolacea.</title>
        <authorList>
            <person name="Vynne N.G."/>
            <person name="Mansson M."/>
            <person name="Gram L."/>
        </authorList>
    </citation>
    <scope>NUCLEOTIDE SEQUENCE [LARGE SCALE GENOMIC DNA]</scope>
    <source>
        <strain evidence="2 3">DSM 6061</strain>
    </source>
</reference>
<name>A0A166X629_9GAMM</name>
<accession>A0A166X629</accession>
<comment type="caution">
    <text evidence="2">The sequence shown here is derived from an EMBL/GenBank/DDBJ whole genome shotgun (WGS) entry which is preliminary data.</text>
</comment>
<evidence type="ECO:0000313" key="3">
    <source>
        <dbReference type="Proteomes" id="UP000076643"/>
    </source>
</evidence>
<organism evidence="2 3">
    <name type="scientific">Pseudoalteromonas luteoviolacea DSM 6061</name>
    <dbReference type="NCBI Taxonomy" id="1365250"/>
    <lineage>
        <taxon>Bacteria</taxon>
        <taxon>Pseudomonadati</taxon>
        <taxon>Pseudomonadota</taxon>
        <taxon>Gammaproteobacteria</taxon>
        <taxon>Alteromonadales</taxon>
        <taxon>Pseudoalteromonadaceae</taxon>
        <taxon>Pseudoalteromonas</taxon>
    </lineage>
</organism>
<dbReference type="EMBL" id="AUYB01000098">
    <property type="protein sequence ID" value="KZN39712.1"/>
    <property type="molecule type" value="Genomic_DNA"/>
</dbReference>
<feature type="transmembrane region" description="Helical" evidence="1">
    <location>
        <begin position="43"/>
        <end position="64"/>
    </location>
</feature>
<gene>
    <name evidence="2" type="ORF">N475_13210</name>
</gene>
<keyword evidence="1" id="KW-1133">Transmembrane helix</keyword>
<evidence type="ECO:0000313" key="2">
    <source>
        <dbReference type="EMBL" id="KZN39712.1"/>
    </source>
</evidence>
<protein>
    <submittedName>
        <fullName evidence="2">Uncharacterized protein</fullName>
    </submittedName>
</protein>
<evidence type="ECO:0000256" key="1">
    <source>
        <dbReference type="SAM" id="Phobius"/>
    </source>
</evidence>
<keyword evidence="1" id="KW-0472">Membrane</keyword>
<feature type="transmembrane region" description="Helical" evidence="1">
    <location>
        <begin position="137"/>
        <end position="160"/>
    </location>
</feature>
<dbReference type="Proteomes" id="UP000076643">
    <property type="component" value="Unassembled WGS sequence"/>
</dbReference>
<feature type="transmembrane region" description="Helical" evidence="1">
    <location>
        <begin position="98"/>
        <end position="117"/>
    </location>
</feature>
<feature type="transmembrane region" description="Helical" evidence="1">
    <location>
        <begin position="166"/>
        <end position="187"/>
    </location>
</feature>
<dbReference type="AlphaFoldDB" id="A0A166X629"/>
<keyword evidence="1" id="KW-0812">Transmembrane</keyword>
<feature type="transmembrane region" description="Helical" evidence="1">
    <location>
        <begin position="12"/>
        <end position="31"/>
    </location>
</feature>